<feature type="domain" description="Biopterin-dependent aromatic amino acid hydroxylase family profile" evidence="8">
    <location>
        <begin position="211"/>
        <end position="409"/>
    </location>
</feature>
<feature type="binding site" evidence="7">
    <location>
        <position position="272"/>
    </location>
    <ligand>
        <name>Fe cation</name>
        <dbReference type="ChEBI" id="CHEBI:24875"/>
    </ligand>
</feature>
<dbReference type="PANTHER" id="PTHR11473">
    <property type="entry name" value="AROMATIC AMINO ACID HYDROXYLASE"/>
    <property type="match status" value="1"/>
</dbReference>
<dbReference type="GO" id="GO:0009072">
    <property type="term" value="P:aromatic amino acid metabolic process"/>
    <property type="evidence" value="ECO:0007669"/>
    <property type="project" value="InterPro"/>
</dbReference>
<evidence type="ECO:0000256" key="3">
    <source>
        <dbReference type="ARBA" id="ARBA00022723"/>
    </source>
</evidence>
<dbReference type="Gene3D" id="1.10.800.10">
    <property type="entry name" value="Aromatic amino acid hydroxylase"/>
    <property type="match status" value="2"/>
</dbReference>
<evidence type="ECO:0000256" key="5">
    <source>
        <dbReference type="ARBA" id="ARBA00023004"/>
    </source>
</evidence>
<evidence type="ECO:0000259" key="8">
    <source>
        <dbReference type="PROSITE" id="PS51410"/>
    </source>
</evidence>
<accession>A0A177B263</accession>
<dbReference type="Pfam" id="PF00351">
    <property type="entry name" value="Biopterin_H"/>
    <property type="match status" value="2"/>
</dbReference>
<proteinExistence type="inferred from homology"/>
<dbReference type="GO" id="GO:0005506">
    <property type="term" value="F:iron ion binding"/>
    <property type="evidence" value="ECO:0007669"/>
    <property type="project" value="InterPro"/>
</dbReference>
<evidence type="ECO:0000313" key="10">
    <source>
        <dbReference type="Proteomes" id="UP000078046"/>
    </source>
</evidence>
<dbReference type="InterPro" id="IPR036329">
    <property type="entry name" value="Aro-AA_hydroxylase_C_sf"/>
</dbReference>
<feature type="binding site" evidence="7">
    <location>
        <position position="277"/>
    </location>
    <ligand>
        <name>Fe cation</name>
        <dbReference type="ChEBI" id="CHEBI:24875"/>
    </ligand>
</feature>
<dbReference type="GO" id="GO:0043204">
    <property type="term" value="C:perikaryon"/>
    <property type="evidence" value="ECO:0007669"/>
    <property type="project" value="TreeGrafter"/>
</dbReference>
<reference evidence="9 10" key="1">
    <citation type="submission" date="2016-04" db="EMBL/GenBank/DDBJ databases">
        <title>The genome of Intoshia linei affirms orthonectids as highly simplified spiralians.</title>
        <authorList>
            <person name="Mikhailov K.V."/>
            <person name="Slusarev G.S."/>
            <person name="Nikitin M.A."/>
            <person name="Logacheva M.D."/>
            <person name="Penin A."/>
            <person name="Aleoshin V."/>
            <person name="Panchin Y.V."/>
        </authorList>
    </citation>
    <scope>NUCLEOTIDE SEQUENCE [LARGE SCALE GENOMIC DNA]</scope>
    <source>
        <strain evidence="9">Intl2013</strain>
        <tissue evidence="9">Whole animal</tissue>
    </source>
</reference>
<evidence type="ECO:0000256" key="1">
    <source>
        <dbReference type="ARBA" id="ARBA00001954"/>
    </source>
</evidence>
<comment type="similarity">
    <text evidence="2">Belongs to the biopterin-dependent aromatic amino acid hydroxylase family.</text>
</comment>
<evidence type="ECO:0000256" key="6">
    <source>
        <dbReference type="ARBA" id="ARBA00023033"/>
    </source>
</evidence>
<dbReference type="GO" id="GO:0004511">
    <property type="term" value="F:tyrosine 3-monooxygenase activity"/>
    <property type="evidence" value="ECO:0007669"/>
    <property type="project" value="TreeGrafter"/>
</dbReference>
<feature type="domain" description="Biopterin-dependent aromatic amino acid hydroxylase family profile" evidence="8">
    <location>
        <begin position="1"/>
        <end position="101"/>
    </location>
</feature>
<dbReference type="GO" id="GO:0005737">
    <property type="term" value="C:cytoplasm"/>
    <property type="evidence" value="ECO:0007669"/>
    <property type="project" value="TreeGrafter"/>
</dbReference>
<name>A0A177B263_9BILA</name>
<keyword evidence="6" id="KW-0503">Monooxygenase</keyword>
<keyword evidence="5 7" id="KW-0408">Iron</keyword>
<dbReference type="Proteomes" id="UP000078046">
    <property type="component" value="Unassembled WGS sequence"/>
</dbReference>
<dbReference type="PROSITE" id="PS00367">
    <property type="entry name" value="BH4_AAA_HYDROXYL_1"/>
    <property type="match status" value="1"/>
</dbReference>
<gene>
    <name evidence="9" type="ORF">A3Q56_03904</name>
</gene>
<dbReference type="PROSITE" id="PS51410">
    <property type="entry name" value="BH4_AAA_HYDROXYL_2"/>
    <property type="match status" value="2"/>
</dbReference>
<keyword evidence="3 7" id="KW-0479">Metal-binding</keyword>
<dbReference type="InterPro" id="IPR001273">
    <property type="entry name" value="ArAA_hydroxylase"/>
</dbReference>
<dbReference type="SUPFAM" id="SSF56534">
    <property type="entry name" value="Aromatic aminoacid monoxygenases, catalytic and oligomerization domains"/>
    <property type="match status" value="2"/>
</dbReference>
<protein>
    <submittedName>
        <fullName evidence="9">Phenylalanine-4-hydroxylase</fullName>
    </submittedName>
</protein>
<evidence type="ECO:0000313" key="9">
    <source>
        <dbReference type="EMBL" id="OAF68367.1"/>
    </source>
</evidence>
<dbReference type="EMBL" id="LWCA01000459">
    <property type="protein sequence ID" value="OAF68367.1"/>
    <property type="molecule type" value="Genomic_DNA"/>
</dbReference>
<comment type="cofactor">
    <cofactor evidence="1 7">
        <name>Fe(2+)</name>
        <dbReference type="ChEBI" id="CHEBI:29033"/>
    </cofactor>
</comment>
<keyword evidence="10" id="KW-1185">Reference proteome</keyword>
<dbReference type="InterPro" id="IPR036951">
    <property type="entry name" value="ArAA_hydroxylase_sf"/>
</dbReference>
<keyword evidence="4" id="KW-0560">Oxidoreductase</keyword>
<feature type="binding site" evidence="7">
    <location>
        <position position="317"/>
    </location>
    <ligand>
        <name>Fe cation</name>
        <dbReference type="ChEBI" id="CHEBI:24875"/>
    </ligand>
</feature>
<dbReference type="PANTHER" id="PTHR11473:SF16">
    <property type="entry name" value="TRYPTOPHAN 5-HYDROXYLASE 2"/>
    <property type="match status" value="1"/>
</dbReference>
<dbReference type="InterPro" id="IPR019774">
    <property type="entry name" value="Aromatic-AA_hydroxylase_C"/>
</dbReference>
<sequence>MRKANLVLKHASDLDYSFQNIISSKELTADHPGFHDKEYIKRRQDIAEISNRYKFGQELPIINYTNEENETWSKVFTALEPIYKSHACEKFNYHFKILQDEKIYKSVEDLVKGCYDMGAFSSGGIKCVVKVDGNINSIKYQTATKLCLNDHFFNIMDWPAVSPDLNPIENIWGIMVRCLYGGNKQYNNINELTKAVMYSWEKILDETSKAIPDFIAVSKILKKWSNMNIRPVAGYLSPRDFLAALAFRTFYCTQYIRHSKYPFYTPEPDCCHELLGHVPMLMDKKIADFSQMLGLASIGVSDEIVDDIATCYFFTIEFGLCKENEITKVYGAGLLSCKDELEFSLSKKAKIVEFEPKLTCKIPKSVTTFQECYTIIDSVDTALKLLNDYIDNLNLPYRYKYDDETKSIY</sequence>
<evidence type="ECO:0000256" key="2">
    <source>
        <dbReference type="ARBA" id="ARBA00009712"/>
    </source>
</evidence>
<dbReference type="GO" id="GO:0030424">
    <property type="term" value="C:axon"/>
    <property type="evidence" value="ECO:0007669"/>
    <property type="project" value="TreeGrafter"/>
</dbReference>
<evidence type="ECO:0000256" key="4">
    <source>
        <dbReference type="ARBA" id="ARBA00023002"/>
    </source>
</evidence>
<evidence type="ECO:0000256" key="7">
    <source>
        <dbReference type="PIRSR" id="PIRSR601273-2"/>
    </source>
</evidence>
<comment type="caution">
    <text evidence="9">The sequence shown here is derived from an EMBL/GenBank/DDBJ whole genome shotgun (WGS) entry which is preliminary data.</text>
</comment>
<dbReference type="InterPro" id="IPR018301">
    <property type="entry name" value="ArAA_hydroxylase_Fe/CU_BS"/>
</dbReference>
<dbReference type="AlphaFoldDB" id="A0A177B263"/>
<dbReference type="OrthoDB" id="983542at2759"/>
<organism evidence="9 10">
    <name type="scientific">Intoshia linei</name>
    <dbReference type="NCBI Taxonomy" id="1819745"/>
    <lineage>
        <taxon>Eukaryota</taxon>
        <taxon>Metazoa</taxon>
        <taxon>Spiralia</taxon>
        <taxon>Lophotrochozoa</taxon>
        <taxon>Mesozoa</taxon>
        <taxon>Orthonectida</taxon>
        <taxon>Rhopaluridae</taxon>
        <taxon>Intoshia</taxon>
    </lineage>
</organism>